<sequence length="309" mass="34216">MQAVTTLDAPRTEPVEFTAEHHQLPFADMLSFVISRELSGTLHLEPSGVTLHFRRGILDAAQGHEPLGQILLGRGYLTEDVLSASLQGADMLGQNLIFSGILPLQHIQEALEHQAKLALASALYSAPARYTLRSSTAFLPEPRANLGGTRLLTELITRDEHLPLQSAFHIAPAFGDVHVPHEAWQLLRCCNGRRTLERAMQGSGLSPNAAREAARYLITRRLIVQSAVVGLKLIYVRLRPATSTYQPPAALRANLFLRHLDGLTDAWTVTQKLRFSLEEAATLLVSLYRDGVVDVVRGRRELELLTEEF</sequence>
<dbReference type="Proteomes" id="UP000197208">
    <property type="component" value="Unassembled WGS sequence"/>
</dbReference>
<comment type="caution">
    <text evidence="1">The sequence shown here is derived from an EMBL/GenBank/DDBJ whole genome shotgun (WGS) entry which is preliminary data.</text>
</comment>
<dbReference type="AlphaFoldDB" id="A0A2D0A6Y6"/>
<evidence type="ECO:0000313" key="1">
    <source>
        <dbReference type="EMBL" id="OWL93324.1"/>
    </source>
</evidence>
<reference evidence="1 2" key="1">
    <citation type="submission" date="2017-05" db="EMBL/GenBank/DDBJ databases">
        <title>De novo genome assembly of Deniococcus indicus strain DR1.</title>
        <authorList>
            <person name="Chauhan D."/>
            <person name="Yennamalli R.M."/>
            <person name="Priyadarshini R."/>
        </authorList>
    </citation>
    <scope>NUCLEOTIDE SEQUENCE [LARGE SCALE GENOMIC DNA]</scope>
    <source>
        <strain evidence="1 2">DR1</strain>
    </source>
</reference>
<proteinExistence type="predicted"/>
<name>A0A2D0A6Y6_9DEIO</name>
<evidence type="ECO:0000313" key="2">
    <source>
        <dbReference type="Proteomes" id="UP000197208"/>
    </source>
</evidence>
<accession>A0A2D0A6Y6</accession>
<organism evidence="1 2">
    <name type="scientific">Deinococcus indicus</name>
    <dbReference type="NCBI Taxonomy" id="223556"/>
    <lineage>
        <taxon>Bacteria</taxon>
        <taxon>Thermotogati</taxon>
        <taxon>Deinococcota</taxon>
        <taxon>Deinococci</taxon>
        <taxon>Deinococcales</taxon>
        <taxon>Deinococcaceae</taxon>
        <taxon>Deinococcus</taxon>
    </lineage>
</organism>
<dbReference type="EMBL" id="NHMK01000037">
    <property type="protein sequence ID" value="OWL93324.1"/>
    <property type="molecule type" value="Genomic_DNA"/>
</dbReference>
<keyword evidence="2" id="KW-1185">Reference proteome</keyword>
<evidence type="ECO:0008006" key="3">
    <source>
        <dbReference type="Google" id="ProtNLM"/>
    </source>
</evidence>
<gene>
    <name evidence="1" type="ORF">CBQ26_20480</name>
</gene>
<protein>
    <recommendedName>
        <fullName evidence="3">DUF4388 domain-containing protein</fullName>
    </recommendedName>
</protein>